<evidence type="ECO:0008006" key="5">
    <source>
        <dbReference type="Google" id="ProtNLM"/>
    </source>
</evidence>
<feature type="chain" id="PRO_5009123672" description="6-phosphogluconolactonase" evidence="2">
    <location>
        <begin position="20"/>
        <end position="405"/>
    </location>
</feature>
<dbReference type="EMBL" id="JXNT01000006">
    <property type="protein sequence ID" value="ODM18346.1"/>
    <property type="molecule type" value="Genomic_DNA"/>
</dbReference>
<evidence type="ECO:0000313" key="3">
    <source>
        <dbReference type="EMBL" id="ODM18346.1"/>
    </source>
</evidence>
<dbReference type="InterPro" id="IPR050282">
    <property type="entry name" value="Cycloisomerase_2"/>
</dbReference>
<comment type="similarity">
    <text evidence="1">Belongs to the cycloisomerase 2 family.</text>
</comment>
<dbReference type="AlphaFoldDB" id="A0A1E3BD78"/>
<keyword evidence="4" id="KW-1185">Reference proteome</keyword>
<organism evidence="3 4">
    <name type="scientific">Aspergillus cristatus</name>
    <name type="common">Chinese Fuzhuan brick tea-fermentation fungus</name>
    <name type="synonym">Eurotium cristatum</name>
    <dbReference type="NCBI Taxonomy" id="573508"/>
    <lineage>
        <taxon>Eukaryota</taxon>
        <taxon>Fungi</taxon>
        <taxon>Dikarya</taxon>
        <taxon>Ascomycota</taxon>
        <taxon>Pezizomycotina</taxon>
        <taxon>Eurotiomycetes</taxon>
        <taxon>Eurotiomycetidae</taxon>
        <taxon>Eurotiales</taxon>
        <taxon>Aspergillaceae</taxon>
        <taxon>Aspergillus</taxon>
        <taxon>Aspergillus subgen. Aspergillus</taxon>
    </lineage>
</organism>
<protein>
    <recommendedName>
        <fullName evidence="5">6-phosphogluconolactonase</fullName>
    </recommendedName>
</protein>
<dbReference type="Pfam" id="PF10282">
    <property type="entry name" value="Lactonase"/>
    <property type="match status" value="1"/>
</dbReference>
<dbReference type="OrthoDB" id="9972196at2759"/>
<dbReference type="STRING" id="573508.A0A1E3BD78"/>
<dbReference type="VEuPathDB" id="FungiDB:SI65_06217"/>
<evidence type="ECO:0000256" key="1">
    <source>
        <dbReference type="ARBA" id="ARBA00005564"/>
    </source>
</evidence>
<dbReference type="GO" id="GO:0017057">
    <property type="term" value="F:6-phosphogluconolactonase activity"/>
    <property type="evidence" value="ECO:0007669"/>
    <property type="project" value="TreeGrafter"/>
</dbReference>
<evidence type="ECO:0000313" key="4">
    <source>
        <dbReference type="Proteomes" id="UP000094569"/>
    </source>
</evidence>
<dbReference type="Gene3D" id="2.130.10.10">
    <property type="entry name" value="YVTN repeat-like/Quinoprotein amine dehydrogenase"/>
    <property type="match status" value="1"/>
</dbReference>
<proteinExistence type="inferred from homology"/>
<keyword evidence="2" id="KW-0732">Signal</keyword>
<dbReference type="Proteomes" id="UP000094569">
    <property type="component" value="Unassembled WGS sequence"/>
</dbReference>
<comment type="caution">
    <text evidence="3">The sequence shown here is derived from an EMBL/GenBank/DDBJ whole genome shotgun (WGS) entry which is preliminary data.</text>
</comment>
<dbReference type="PANTHER" id="PTHR30344">
    <property type="entry name" value="6-PHOSPHOGLUCONOLACTONASE-RELATED"/>
    <property type="match status" value="1"/>
</dbReference>
<dbReference type="PANTHER" id="PTHR30344:SF1">
    <property type="entry name" value="6-PHOSPHOGLUCONOLACTONASE"/>
    <property type="match status" value="1"/>
</dbReference>
<dbReference type="SUPFAM" id="SSF51004">
    <property type="entry name" value="C-terminal (heme d1) domain of cytochrome cd1-nitrite reductase"/>
    <property type="match status" value="1"/>
</dbReference>
<dbReference type="InterPro" id="IPR015943">
    <property type="entry name" value="WD40/YVTN_repeat-like_dom_sf"/>
</dbReference>
<sequence>MKSSWFTAALCAFPAMVMASRLYAASYAGIVSTLSLAPASNGTGNLSVIAESTGCGPSPSWLMLDGPHDILYCLDEGLNVPNGSIASFHTNANGSLTPIKHIETISGPVMSVLYSASGVPDREFIAVAHYDGSAVTTYSVDPIAGDFNRFQTFNFHMDGPGPNAGRQDAPHPHGAYLDPTGRFVLVPDLGADFVRIFEINQYTGQLKEVSPLVTKPGLGPRHLAFWTPKNASGAQVANGEVDVYCYLVSELMNSLTGYKVAYSESESMEFTSVYEESTFGGQKPGPDGSKASEIAISPTNNHVIISNRLDSTFGPKNDSFAIFSIANASGTAFTKPSFLGLEPAYGVNPRQFEISPGKQQHLVAVALQDGEEVVVTTWDEKEGRTGALYAKKAMKGQIPAVVWDH</sequence>
<gene>
    <name evidence="3" type="ORF">SI65_06217</name>
</gene>
<name>A0A1E3BD78_ASPCR</name>
<dbReference type="InterPro" id="IPR011048">
    <property type="entry name" value="Haem_d1_sf"/>
</dbReference>
<reference evidence="3 4" key="1">
    <citation type="journal article" date="2016" name="BMC Genomics">
        <title>Comparative genomic and transcriptomic analyses of the Fuzhuan brick tea-fermentation fungus Aspergillus cristatus.</title>
        <authorList>
            <person name="Ge Y."/>
            <person name="Wang Y."/>
            <person name="Liu Y."/>
            <person name="Tan Y."/>
            <person name="Ren X."/>
            <person name="Zhang X."/>
            <person name="Hyde K.D."/>
            <person name="Liu Y."/>
            <person name="Liu Z."/>
        </authorList>
    </citation>
    <scope>NUCLEOTIDE SEQUENCE [LARGE SCALE GENOMIC DNA]</scope>
    <source>
        <strain evidence="3 4">GZAAS20.1005</strain>
    </source>
</reference>
<feature type="signal peptide" evidence="2">
    <location>
        <begin position="1"/>
        <end position="19"/>
    </location>
</feature>
<evidence type="ECO:0000256" key="2">
    <source>
        <dbReference type="SAM" id="SignalP"/>
    </source>
</evidence>
<accession>A0A1E3BD78</accession>
<dbReference type="InterPro" id="IPR019405">
    <property type="entry name" value="Lactonase_7-beta_prop"/>
</dbReference>